<organism evidence="5 6">
    <name type="scientific">Tritrichomonas foetus</name>
    <dbReference type="NCBI Taxonomy" id="1144522"/>
    <lineage>
        <taxon>Eukaryota</taxon>
        <taxon>Metamonada</taxon>
        <taxon>Parabasalia</taxon>
        <taxon>Tritrichomonadida</taxon>
        <taxon>Tritrichomonadidae</taxon>
        <taxon>Tritrichomonas</taxon>
    </lineage>
</organism>
<evidence type="ECO:0000256" key="1">
    <source>
        <dbReference type="ARBA" id="ARBA00022741"/>
    </source>
</evidence>
<feature type="compositionally biased region" description="Polar residues" evidence="3">
    <location>
        <begin position="293"/>
        <end position="311"/>
    </location>
</feature>
<name>A0A1J4JTU1_9EUKA</name>
<evidence type="ECO:0000313" key="6">
    <source>
        <dbReference type="Proteomes" id="UP000179807"/>
    </source>
</evidence>
<evidence type="ECO:0000256" key="2">
    <source>
        <dbReference type="ARBA" id="ARBA00022840"/>
    </source>
</evidence>
<feature type="region of interest" description="Disordered" evidence="3">
    <location>
        <begin position="1"/>
        <end position="25"/>
    </location>
</feature>
<keyword evidence="2" id="KW-0067">ATP-binding</keyword>
<accession>A0A1J4JTU1</accession>
<dbReference type="GO" id="GO:0005737">
    <property type="term" value="C:cytoplasm"/>
    <property type="evidence" value="ECO:0007669"/>
    <property type="project" value="TreeGrafter"/>
</dbReference>
<dbReference type="InterPro" id="IPR011009">
    <property type="entry name" value="Kinase-like_dom_sf"/>
</dbReference>
<dbReference type="EMBL" id="MLAK01000867">
    <property type="protein sequence ID" value="OHT02451.1"/>
    <property type="molecule type" value="Genomic_DNA"/>
</dbReference>
<feature type="domain" description="Protein kinase" evidence="4">
    <location>
        <begin position="1"/>
        <end position="256"/>
    </location>
</feature>
<dbReference type="SUPFAM" id="SSF56112">
    <property type="entry name" value="Protein kinase-like (PK-like)"/>
    <property type="match status" value="1"/>
</dbReference>
<dbReference type="AlphaFoldDB" id="A0A1J4JTU1"/>
<feature type="region of interest" description="Disordered" evidence="3">
    <location>
        <begin position="293"/>
        <end position="319"/>
    </location>
</feature>
<reference evidence="5" key="1">
    <citation type="submission" date="2016-10" db="EMBL/GenBank/DDBJ databases">
        <authorList>
            <person name="Benchimol M."/>
            <person name="Almeida L.G."/>
            <person name="Vasconcelos A.T."/>
            <person name="Perreira-Neves A."/>
            <person name="Rosa I.A."/>
            <person name="Tasca T."/>
            <person name="Bogo M.R."/>
            <person name="de Souza W."/>
        </authorList>
    </citation>
    <scope>NUCLEOTIDE SEQUENCE [LARGE SCALE GENOMIC DNA]</scope>
    <source>
        <strain evidence="5">K</strain>
    </source>
</reference>
<feature type="compositionally biased region" description="Polar residues" evidence="3">
    <location>
        <begin position="11"/>
        <end position="22"/>
    </location>
</feature>
<feature type="compositionally biased region" description="Low complexity" evidence="3">
    <location>
        <begin position="400"/>
        <end position="410"/>
    </location>
</feature>
<gene>
    <name evidence="5" type="ORF">TRFO_30458</name>
</gene>
<dbReference type="RefSeq" id="XP_068355587.1">
    <property type="nucleotide sequence ID" value="XM_068507365.1"/>
</dbReference>
<dbReference type="OrthoDB" id="4062651at2759"/>
<dbReference type="PROSITE" id="PS50011">
    <property type="entry name" value="PROTEIN_KINASE_DOM"/>
    <property type="match status" value="1"/>
</dbReference>
<dbReference type="PANTHER" id="PTHR24346">
    <property type="entry name" value="MAP/MICROTUBULE AFFINITY-REGULATING KINASE"/>
    <property type="match status" value="1"/>
</dbReference>
<proteinExistence type="predicted"/>
<keyword evidence="1" id="KW-0547">Nucleotide-binding</keyword>
<dbReference type="Proteomes" id="UP000179807">
    <property type="component" value="Unassembled WGS sequence"/>
</dbReference>
<dbReference type="VEuPathDB" id="TrichDB:TRFO_30458"/>
<dbReference type="Pfam" id="PF00069">
    <property type="entry name" value="Pkinase"/>
    <property type="match status" value="1"/>
</dbReference>
<evidence type="ECO:0000313" key="5">
    <source>
        <dbReference type="EMBL" id="OHT02451.1"/>
    </source>
</evidence>
<dbReference type="InterPro" id="IPR000719">
    <property type="entry name" value="Prot_kinase_dom"/>
</dbReference>
<evidence type="ECO:0000259" key="4">
    <source>
        <dbReference type="PROSITE" id="PS50011"/>
    </source>
</evidence>
<evidence type="ECO:0000256" key="3">
    <source>
        <dbReference type="SAM" id="MobiDB-lite"/>
    </source>
</evidence>
<feature type="region of interest" description="Disordered" evidence="3">
    <location>
        <begin position="396"/>
        <end position="416"/>
    </location>
</feature>
<dbReference type="GO" id="GO:0035556">
    <property type="term" value="P:intracellular signal transduction"/>
    <property type="evidence" value="ECO:0007669"/>
    <property type="project" value="TreeGrafter"/>
</dbReference>
<dbReference type="GeneID" id="94842069"/>
<dbReference type="GO" id="GO:0004674">
    <property type="term" value="F:protein serine/threonine kinase activity"/>
    <property type="evidence" value="ECO:0007669"/>
    <property type="project" value="TreeGrafter"/>
</dbReference>
<comment type="caution">
    <text evidence="5">The sequence shown here is derived from an EMBL/GenBank/DDBJ whole genome shotgun (WGS) entry which is preliminary data.</text>
</comment>
<dbReference type="Gene3D" id="1.10.510.10">
    <property type="entry name" value="Transferase(Phosphotransferase) domain 1"/>
    <property type="match status" value="1"/>
</dbReference>
<dbReference type="SMART" id="SM00220">
    <property type="entry name" value="S_TKc"/>
    <property type="match status" value="1"/>
</dbReference>
<dbReference type="GO" id="GO:0005524">
    <property type="term" value="F:ATP binding"/>
    <property type="evidence" value="ECO:0007669"/>
    <property type="project" value="UniProtKB-KW"/>
</dbReference>
<sequence length="416" mass="45474">MNVLDIGKGSSKYTAHHSSQTRVYGPPMGPQKLHRFFQTSGPGAFSTLNLEISEQSNLKHEKIMPFSSLRSTNEGVFAERPFIQGRPLSDIIVSQGAQLPATSLHLARMIIVGVEYLHENGIICQSLRPENIIIGANELKIVDFGISSIFDDTLLESSIISLAMRGPEGVSSGDIVRSKELDIFNFGLLLYTLVVGHLPWTTLNQGRIVHQMMADNIPISSEIGSDIANLLKVCFYANPENRPTATILRKSIEELLMKIPTAIPKASTFSSPNNIQQSISNVQVIQNNTLLNNSPKDNSQSTTNLQISNIPPTGPNRPTKIVVPNNTSLRNVGVAVMTRSRIRAASPTLAQLQLPNTASMKSISKQVLKLSQGSSSSRIKSLPIENKYCTSILPQLMSLDPPDNNNNSSIDIKDEE</sequence>
<protein>
    <recommendedName>
        <fullName evidence="4">Protein kinase domain-containing protein</fullName>
    </recommendedName>
</protein>
<keyword evidence="6" id="KW-1185">Reference proteome</keyword>
<dbReference type="PANTHER" id="PTHR24346:SF30">
    <property type="entry name" value="MATERNAL EMBRYONIC LEUCINE ZIPPER KINASE"/>
    <property type="match status" value="1"/>
</dbReference>